<sequence length="228" mass="25183">MKVLVFDHLRNKSPSKYPIDMAAIQAKRGLVLKWYYSVVEPKDVADEATASPNSIWTYHNFVPAAVTLSPDAKVTMYLNVPEDTIQFRPCAIVTLVVKDSLPETLYGVVVTDEPAGCGQDEGRLIVPKRHLAQDNLPTPKRPNVHFSQSGLPSGNPTFLTMNKFLALCEIPLTYQPVQDIIAKHDIFNWSSFQGVSSDDLQNLGLKWGPAQAILVGVKKASLLSEPQL</sequence>
<dbReference type="Proteomes" id="UP000324748">
    <property type="component" value="Unassembled WGS sequence"/>
</dbReference>
<dbReference type="Proteomes" id="UP000325313">
    <property type="component" value="Unassembled WGS sequence"/>
</dbReference>
<comment type="caution">
    <text evidence="2">The sequence shown here is derived from an EMBL/GenBank/DDBJ whole genome shotgun (WGS) entry which is preliminary data.</text>
</comment>
<evidence type="ECO:0000313" key="1">
    <source>
        <dbReference type="EMBL" id="KAA1067094.1"/>
    </source>
</evidence>
<evidence type="ECO:0008006" key="5">
    <source>
        <dbReference type="Google" id="ProtNLM"/>
    </source>
</evidence>
<dbReference type="OrthoDB" id="2496889at2759"/>
<evidence type="ECO:0000313" key="3">
    <source>
        <dbReference type="Proteomes" id="UP000324748"/>
    </source>
</evidence>
<evidence type="ECO:0000313" key="2">
    <source>
        <dbReference type="EMBL" id="KAA1071675.1"/>
    </source>
</evidence>
<dbReference type="AlphaFoldDB" id="A0A5B0M4F9"/>
<dbReference type="EMBL" id="VSWC01000170">
    <property type="protein sequence ID" value="KAA1071675.1"/>
    <property type="molecule type" value="Genomic_DNA"/>
</dbReference>
<proteinExistence type="predicted"/>
<organism evidence="2 3">
    <name type="scientific">Puccinia graminis f. sp. tritici</name>
    <dbReference type="NCBI Taxonomy" id="56615"/>
    <lineage>
        <taxon>Eukaryota</taxon>
        <taxon>Fungi</taxon>
        <taxon>Dikarya</taxon>
        <taxon>Basidiomycota</taxon>
        <taxon>Pucciniomycotina</taxon>
        <taxon>Pucciniomycetes</taxon>
        <taxon>Pucciniales</taxon>
        <taxon>Pucciniaceae</taxon>
        <taxon>Puccinia</taxon>
    </lineage>
</organism>
<dbReference type="EMBL" id="VDEP01000507">
    <property type="protein sequence ID" value="KAA1067094.1"/>
    <property type="molecule type" value="Genomic_DNA"/>
</dbReference>
<evidence type="ECO:0000313" key="4">
    <source>
        <dbReference type="Proteomes" id="UP000325313"/>
    </source>
</evidence>
<gene>
    <name evidence="2" type="ORF">PGT21_015349</name>
    <name evidence="1" type="ORF">PGTUg99_009611</name>
</gene>
<protein>
    <recommendedName>
        <fullName evidence="5">SAM domain-containing protein</fullName>
    </recommendedName>
</protein>
<reference evidence="3 4" key="1">
    <citation type="submission" date="2019-05" db="EMBL/GenBank/DDBJ databases">
        <title>Emergence of the Ug99 lineage of the wheat stem rust pathogen through somatic hybridization.</title>
        <authorList>
            <person name="Li F."/>
            <person name="Upadhyaya N.M."/>
            <person name="Sperschneider J."/>
            <person name="Matny O."/>
            <person name="Nguyen-Phuc H."/>
            <person name="Mago R."/>
            <person name="Raley C."/>
            <person name="Miller M.E."/>
            <person name="Silverstein K.A.T."/>
            <person name="Henningsen E."/>
            <person name="Hirsch C.D."/>
            <person name="Visser B."/>
            <person name="Pretorius Z.A."/>
            <person name="Steffenson B.J."/>
            <person name="Schwessinger B."/>
            <person name="Dodds P.N."/>
            <person name="Figueroa M."/>
        </authorList>
    </citation>
    <scope>NUCLEOTIDE SEQUENCE [LARGE SCALE GENOMIC DNA]</scope>
    <source>
        <strain evidence="2">21-0</strain>
        <strain evidence="1 4">Ug99</strain>
    </source>
</reference>
<accession>A0A5B0M4F9</accession>
<name>A0A5B0M4F9_PUCGR</name>
<keyword evidence="3" id="KW-1185">Reference proteome</keyword>